<dbReference type="InterPro" id="IPR053116">
    <property type="entry name" value="GATA-type_Znf_Regulator"/>
</dbReference>
<dbReference type="Gene3D" id="3.30.50.10">
    <property type="entry name" value="Erythroid Transcription Factor GATA-1, subunit A"/>
    <property type="match status" value="1"/>
</dbReference>
<reference evidence="4 5" key="1">
    <citation type="submission" date="2011-02" db="EMBL/GenBank/DDBJ databases">
        <title>The Genome Sequence of Sphaeroforma arctica JP610.</title>
        <authorList>
            <consortium name="The Broad Institute Genome Sequencing Platform"/>
            <person name="Russ C."/>
            <person name="Cuomo C."/>
            <person name="Young S.K."/>
            <person name="Zeng Q."/>
            <person name="Gargeya S."/>
            <person name="Alvarado L."/>
            <person name="Berlin A."/>
            <person name="Chapman S.B."/>
            <person name="Chen Z."/>
            <person name="Freedman E."/>
            <person name="Gellesch M."/>
            <person name="Goldberg J."/>
            <person name="Griggs A."/>
            <person name="Gujja S."/>
            <person name="Heilman E."/>
            <person name="Heiman D."/>
            <person name="Howarth C."/>
            <person name="Mehta T."/>
            <person name="Neiman D."/>
            <person name="Pearson M."/>
            <person name="Roberts A."/>
            <person name="Saif S."/>
            <person name="Shea T."/>
            <person name="Shenoy N."/>
            <person name="Sisk P."/>
            <person name="Stolte C."/>
            <person name="Sykes S."/>
            <person name="White J."/>
            <person name="Yandava C."/>
            <person name="Burger G."/>
            <person name="Gray M.W."/>
            <person name="Holland P.W.H."/>
            <person name="King N."/>
            <person name="Lang F.B.F."/>
            <person name="Roger A.J."/>
            <person name="Ruiz-Trillo I."/>
            <person name="Haas B."/>
            <person name="Nusbaum C."/>
            <person name="Birren B."/>
        </authorList>
    </citation>
    <scope>NUCLEOTIDE SEQUENCE [LARGE SCALE GENOMIC DNA]</scope>
    <source>
        <strain evidence="4 5">JP610</strain>
    </source>
</reference>
<proteinExistence type="predicted"/>
<sequence length="332" mass="36783">MLDSRRAEISTYSPSSATSAILRSDSPYRSRNGSSMSQTAISVTSGRCVLLEVGSSRIETTAKKALHTADWVVNHAKLTLKQKEHESVEDPEVKVSHRRYVRKQSRPKKSEPQLGGTPGVVFTMNLPKSSTVTVCTDAEDTCILEAGLMCHQCVAVVRDECAQATRPRNRNRYDSESTSSLRALESNGSMTIWGALEEINSKQYICGIRRGTRDRKLTEKDDIFESPKKCKRYKSLIGRQSGGSSIIGDGTTSTVRKQCASCSTSNTPMWRDSPDGVPYCNACGIRYKKYGVRCGSCKYIPRKEEKSLHSCPRTGCNDHLRTLSKATLYEAK</sequence>
<keyword evidence="1" id="KW-0862">Zinc</keyword>
<dbReference type="GO" id="GO:0007283">
    <property type="term" value="P:spermatogenesis"/>
    <property type="evidence" value="ECO:0007669"/>
    <property type="project" value="TreeGrafter"/>
</dbReference>
<feature type="compositionally biased region" description="Basic residues" evidence="2">
    <location>
        <begin position="96"/>
        <end position="107"/>
    </location>
</feature>
<dbReference type="STRING" id="667725.A0A0L0GDV5"/>
<dbReference type="SUPFAM" id="SSF57716">
    <property type="entry name" value="Glucocorticoid receptor-like (DNA-binding domain)"/>
    <property type="match status" value="1"/>
</dbReference>
<dbReference type="OrthoDB" id="2162994at2759"/>
<dbReference type="AlphaFoldDB" id="A0A0L0GDV5"/>
<keyword evidence="1" id="KW-0863">Zinc-finger</keyword>
<name>A0A0L0GDV5_9EUKA</name>
<evidence type="ECO:0000313" key="4">
    <source>
        <dbReference type="EMBL" id="KNC87064.1"/>
    </source>
</evidence>
<evidence type="ECO:0000313" key="5">
    <source>
        <dbReference type="Proteomes" id="UP000054560"/>
    </source>
</evidence>
<organism evidence="4 5">
    <name type="scientific">Sphaeroforma arctica JP610</name>
    <dbReference type="NCBI Taxonomy" id="667725"/>
    <lineage>
        <taxon>Eukaryota</taxon>
        <taxon>Ichthyosporea</taxon>
        <taxon>Ichthyophonida</taxon>
        <taxon>Sphaeroforma</taxon>
    </lineage>
</organism>
<dbReference type="EMBL" id="KQ241624">
    <property type="protein sequence ID" value="KNC87064.1"/>
    <property type="molecule type" value="Genomic_DNA"/>
</dbReference>
<feature type="region of interest" description="Disordered" evidence="2">
    <location>
        <begin position="83"/>
        <end position="118"/>
    </location>
</feature>
<dbReference type="GO" id="GO:0008270">
    <property type="term" value="F:zinc ion binding"/>
    <property type="evidence" value="ECO:0007669"/>
    <property type="project" value="UniProtKB-KW"/>
</dbReference>
<protein>
    <recommendedName>
        <fullName evidence="3">GATA-type domain-containing protein</fullName>
    </recommendedName>
</protein>
<feature type="domain" description="GATA-type" evidence="3">
    <location>
        <begin position="253"/>
        <end position="292"/>
    </location>
</feature>
<keyword evidence="5" id="KW-1185">Reference proteome</keyword>
<dbReference type="CDD" id="cd00202">
    <property type="entry name" value="ZnF_GATA"/>
    <property type="match status" value="1"/>
</dbReference>
<dbReference type="PROSITE" id="PS50114">
    <property type="entry name" value="GATA_ZN_FINGER_2"/>
    <property type="match status" value="1"/>
</dbReference>
<feature type="region of interest" description="Disordered" evidence="2">
    <location>
        <begin position="1"/>
        <end position="39"/>
    </location>
</feature>
<dbReference type="GO" id="GO:0005634">
    <property type="term" value="C:nucleus"/>
    <property type="evidence" value="ECO:0007669"/>
    <property type="project" value="TreeGrafter"/>
</dbReference>
<dbReference type="Pfam" id="PF00320">
    <property type="entry name" value="GATA"/>
    <property type="match status" value="1"/>
</dbReference>
<feature type="compositionally biased region" description="Polar residues" evidence="2">
    <location>
        <begin position="10"/>
        <end position="39"/>
    </location>
</feature>
<dbReference type="GO" id="GO:0043565">
    <property type="term" value="F:sequence-specific DNA binding"/>
    <property type="evidence" value="ECO:0007669"/>
    <property type="project" value="InterPro"/>
</dbReference>
<dbReference type="SMART" id="SM00401">
    <property type="entry name" value="ZnF_GATA"/>
    <property type="match status" value="1"/>
</dbReference>
<dbReference type="PANTHER" id="PTHR47341">
    <property type="entry name" value="GATA-TYPE ZINC FINGER PROTEIN 1"/>
    <property type="match status" value="1"/>
</dbReference>
<dbReference type="RefSeq" id="XP_014160966.1">
    <property type="nucleotide sequence ID" value="XM_014305491.1"/>
</dbReference>
<keyword evidence="1" id="KW-0479">Metal-binding</keyword>
<feature type="compositionally biased region" description="Basic and acidic residues" evidence="2">
    <location>
        <begin position="83"/>
        <end position="95"/>
    </location>
</feature>
<dbReference type="InterPro" id="IPR013088">
    <property type="entry name" value="Znf_NHR/GATA"/>
</dbReference>
<dbReference type="eggNOG" id="KOG1601">
    <property type="taxonomic scope" value="Eukaryota"/>
</dbReference>
<gene>
    <name evidence="4" type="ORF">SARC_00808</name>
</gene>
<evidence type="ECO:0000256" key="1">
    <source>
        <dbReference type="PROSITE-ProRule" id="PRU00094"/>
    </source>
</evidence>
<evidence type="ECO:0000259" key="3">
    <source>
        <dbReference type="PROSITE" id="PS50114"/>
    </source>
</evidence>
<dbReference type="Proteomes" id="UP000054560">
    <property type="component" value="Unassembled WGS sequence"/>
</dbReference>
<evidence type="ECO:0000256" key="2">
    <source>
        <dbReference type="SAM" id="MobiDB-lite"/>
    </source>
</evidence>
<dbReference type="GeneID" id="25901312"/>
<dbReference type="InterPro" id="IPR000679">
    <property type="entry name" value="Znf_GATA"/>
</dbReference>
<dbReference type="GO" id="GO:0006357">
    <property type="term" value="P:regulation of transcription by RNA polymerase II"/>
    <property type="evidence" value="ECO:0007669"/>
    <property type="project" value="TreeGrafter"/>
</dbReference>
<accession>A0A0L0GDV5</accession>
<dbReference type="PANTHER" id="PTHR47341:SF1">
    <property type="entry name" value="GATA-TYPE ZINC FINGER PROTEIN 1"/>
    <property type="match status" value="1"/>
</dbReference>